<feature type="domain" description="Methyl-accepting transducer" evidence="6">
    <location>
        <begin position="213"/>
        <end position="442"/>
    </location>
</feature>
<dbReference type="Proteomes" id="UP000224740">
    <property type="component" value="Unassembled WGS sequence"/>
</dbReference>
<evidence type="ECO:0000256" key="2">
    <source>
        <dbReference type="ARBA" id="ARBA00029447"/>
    </source>
</evidence>
<accession>A0A347TMN0</accession>
<dbReference type="InterPro" id="IPR051310">
    <property type="entry name" value="MCP_chemotaxis"/>
</dbReference>
<feature type="transmembrane region" description="Helical" evidence="5">
    <location>
        <begin position="7"/>
        <end position="28"/>
    </location>
</feature>
<keyword evidence="5" id="KW-1133">Transmembrane helix</keyword>
<gene>
    <name evidence="7" type="ORF">AMRN_2144</name>
    <name evidence="8" type="ORF">CPH92_03300</name>
</gene>
<dbReference type="KEGG" id="amar:AMRN_2144"/>
<dbReference type="EMBL" id="NXAO01000014">
    <property type="protein sequence ID" value="PHO16141.1"/>
    <property type="molecule type" value="Genomic_DNA"/>
</dbReference>
<evidence type="ECO:0000313" key="7">
    <source>
        <dbReference type="EMBL" id="AXX87858.1"/>
    </source>
</evidence>
<keyword evidence="9" id="KW-1185">Reference proteome</keyword>
<evidence type="ECO:0000256" key="3">
    <source>
        <dbReference type="PROSITE-ProRule" id="PRU00284"/>
    </source>
</evidence>
<evidence type="ECO:0000313" key="8">
    <source>
        <dbReference type="EMBL" id="PHO16141.1"/>
    </source>
</evidence>
<feature type="coiled-coil region" evidence="4">
    <location>
        <begin position="90"/>
        <end position="117"/>
    </location>
</feature>
<dbReference type="Gene3D" id="1.10.287.950">
    <property type="entry name" value="Methyl-accepting chemotaxis protein"/>
    <property type="match status" value="1"/>
</dbReference>
<evidence type="ECO:0000259" key="6">
    <source>
        <dbReference type="PROSITE" id="PS50111"/>
    </source>
</evidence>
<name>A0A347TMN0_9BACT</name>
<evidence type="ECO:0000256" key="5">
    <source>
        <dbReference type="SAM" id="Phobius"/>
    </source>
</evidence>
<protein>
    <submittedName>
        <fullName evidence="8">Chemotaxis protein</fullName>
    </submittedName>
    <submittedName>
        <fullName evidence="7">MCP-domain signal transduction protein</fullName>
    </submittedName>
</protein>
<dbReference type="PROSITE" id="PS50111">
    <property type="entry name" value="CHEMOTAXIS_TRANSDUC_2"/>
    <property type="match status" value="1"/>
</dbReference>
<evidence type="ECO:0000313" key="9">
    <source>
        <dbReference type="Proteomes" id="UP000224740"/>
    </source>
</evidence>
<dbReference type="SMART" id="SM00283">
    <property type="entry name" value="MA"/>
    <property type="match status" value="1"/>
</dbReference>
<comment type="similarity">
    <text evidence="2">Belongs to the methyl-accepting chemotaxis (MCP) protein family.</text>
</comment>
<dbReference type="GO" id="GO:0006935">
    <property type="term" value="P:chemotaxis"/>
    <property type="evidence" value="ECO:0007669"/>
    <property type="project" value="UniProtKB-KW"/>
</dbReference>
<dbReference type="PRINTS" id="PR00260">
    <property type="entry name" value="CHEMTRNSDUCR"/>
</dbReference>
<keyword evidence="5" id="KW-0472">Membrane</keyword>
<reference evidence="9" key="1">
    <citation type="submission" date="2017-09" db="EMBL/GenBank/DDBJ databases">
        <title>Arcobacter canalis sp. nov., a new species isolated from a water canal contaminated with urban sewage.</title>
        <authorList>
            <person name="Perez-Cataluna A."/>
            <person name="Salas-Masso N."/>
            <person name="Figueras M.J."/>
        </authorList>
    </citation>
    <scope>NUCLEOTIDE SEQUENCE [LARGE SCALE GENOMIC DNA]</scope>
    <source>
        <strain evidence="9">CECT 7727</strain>
    </source>
</reference>
<keyword evidence="5" id="KW-0812">Transmembrane</keyword>
<sequence length="457" mass="51659">MQTLRSLYFRMTIVHYIGMIVLPLNAILYTENKIAQTIQVIIAIALIFHEFDERKNGKQLSSKLINFLKDMDNPNTKFDTNTSFSSEYSKIKEIIDLREKKQNIKQAEEKILINEAKEVMESLKKGVFLKKITKSSSNPFLEEFKNSVNDMINNTKENYEIINKQLIEYTNYDYTKNIKIDNLENSGEFLHMINSINSLKSAIVLMLNENKTNGQSLMNSSTKLLSSVNKLNETSTFTKNSIKDTSHDIQDVTEQIESIFNSTKHMSNLANTLTTYAFKGEDLASKTNNSIEQINDKVKDINKAITTIDQIAFQTNILSLNAAVEASTAGEAGKGFAVVAQEVRNLATKSAQAAKKIKKLVEDANIEANEGKTISNNMIEGYETLNTNINKTINYIKEVTTISKQQQNTIFKINEKVTSLNNEIETNSIISQTTNEIANDNTLLAKKIVEYTNNKLF</sequence>
<evidence type="ECO:0000256" key="4">
    <source>
        <dbReference type="SAM" id="Coils"/>
    </source>
</evidence>
<dbReference type="Pfam" id="PF00015">
    <property type="entry name" value="MCPsignal"/>
    <property type="match status" value="1"/>
</dbReference>
<organism evidence="7 10">
    <name type="scientific">Malaciobacter marinus</name>
    <dbReference type="NCBI Taxonomy" id="505249"/>
    <lineage>
        <taxon>Bacteria</taxon>
        <taxon>Pseudomonadati</taxon>
        <taxon>Campylobacterota</taxon>
        <taxon>Epsilonproteobacteria</taxon>
        <taxon>Campylobacterales</taxon>
        <taxon>Arcobacteraceae</taxon>
        <taxon>Malaciobacter</taxon>
    </lineage>
</organism>
<evidence type="ECO:0000313" key="10">
    <source>
        <dbReference type="Proteomes" id="UP000264693"/>
    </source>
</evidence>
<dbReference type="InterPro" id="IPR004089">
    <property type="entry name" value="MCPsignal_dom"/>
</dbReference>
<dbReference type="RefSeq" id="WP_099310361.1">
    <property type="nucleotide sequence ID" value="NZ_CP032101.1"/>
</dbReference>
<dbReference type="GO" id="GO:0007165">
    <property type="term" value="P:signal transduction"/>
    <property type="evidence" value="ECO:0007669"/>
    <property type="project" value="UniProtKB-KW"/>
</dbReference>
<proteinExistence type="inferred from homology"/>
<dbReference type="EMBL" id="CP032101">
    <property type="protein sequence ID" value="AXX87858.1"/>
    <property type="molecule type" value="Genomic_DNA"/>
</dbReference>
<dbReference type="PANTHER" id="PTHR43531">
    <property type="entry name" value="PROTEIN ICFG"/>
    <property type="match status" value="1"/>
</dbReference>
<dbReference type="SUPFAM" id="SSF58104">
    <property type="entry name" value="Methyl-accepting chemotaxis protein (MCP) signaling domain"/>
    <property type="match status" value="1"/>
</dbReference>
<reference evidence="8" key="2">
    <citation type="submission" date="2017-09" db="EMBL/GenBank/DDBJ databases">
        <authorList>
            <person name="Perez-Cataluna A."/>
            <person name="Figueras M.J."/>
            <person name="Salas-Masso N."/>
        </authorList>
    </citation>
    <scope>NUCLEOTIDE SEQUENCE</scope>
    <source>
        <strain evidence="8">CECT 7727</strain>
    </source>
</reference>
<dbReference type="Proteomes" id="UP000264693">
    <property type="component" value="Chromosome"/>
</dbReference>
<evidence type="ECO:0000256" key="1">
    <source>
        <dbReference type="ARBA" id="ARBA00022500"/>
    </source>
</evidence>
<keyword evidence="3" id="KW-0807">Transducer</keyword>
<keyword evidence="4" id="KW-0175">Coiled coil</keyword>
<dbReference type="GO" id="GO:0005886">
    <property type="term" value="C:plasma membrane"/>
    <property type="evidence" value="ECO:0007669"/>
    <property type="project" value="TreeGrafter"/>
</dbReference>
<keyword evidence="1" id="KW-0145">Chemotaxis</keyword>
<dbReference type="AlphaFoldDB" id="A0A347TMN0"/>
<dbReference type="InterPro" id="IPR004090">
    <property type="entry name" value="Chemotax_Me-accpt_rcpt"/>
</dbReference>
<dbReference type="PANTHER" id="PTHR43531:SF11">
    <property type="entry name" value="METHYL-ACCEPTING CHEMOTAXIS PROTEIN 3"/>
    <property type="match status" value="1"/>
</dbReference>
<reference evidence="7 10" key="3">
    <citation type="submission" date="2018-08" db="EMBL/GenBank/DDBJ databases">
        <title>Complete genome of the Arcobacter marinus type strain JCM 15502.</title>
        <authorList>
            <person name="Miller W.G."/>
            <person name="Yee E."/>
            <person name="Huynh S."/>
            <person name="Parker C.T."/>
        </authorList>
    </citation>
    <scope>NUCLEOTIDE SEQUENCE [LARGE SCALE GENOMIC DNA]</scope>
    <source>
        <strain evidence="7 10">JCM 15502</strain>
    </source>
</reference>
<dbReference type="GO" id="GO:0004888">
    <property type="term" value="F:transmembrane signaling receptor activity"/>
    <property type="evidence" value="ECO:0007669"/>
    <property type="project" value="InterPro"/>
</dbReference>